<evidence type="ECO:0000313" key="10">
    <source>
        <dbReference type="EMBL" id="CAD9584063.1"/>
    </source>
</evidence>
<reference evidence="10" key="1">
    <citation type="submission" date="2021-01" db="EMBL/GenBank/DDBJ databases">
        <authorList>
            <person name="Corre E."/>
            <person name="Pelletier E."/>
            <person name="Niang G."/>
            <person name="Scheremetjew M."/>
            <person name="Finn R."/>
            <person name="Kale V."/>
            <person name="Holt S."/>
            <person name="Cochrane G."/>
            <person name="Meng A."/>
            <person name="Brown T."/>
            <person name="Cohen L."/>
        </authorList>
    </citation>
    <scope>NUCLEOTIDE SEQUENCE</scope>
    <source>
        <strain evidence="10">B650</strain>
    </source>
</reference>
<dbReference type="InterPro" id="IPR036259">
    <property type="entry name" value="MFS_trans_sf"/>
</dbReference>
<dbReference type="GO" id="GO:0005886">
    <property type="term" value="C:plasma membrane"/>
    <property type="evidence" value="ECO:0007669"/>
    <property type="project" value="UniProtKB-SubCell"/>
</dbReference>
<evidence type="ECO:0000256" key="6">
    <source>
        <dbReference type="ARBA" id="ARBA00022989"/>
    </source>
</evidence>
<dbReference type="SUPFAM" id="SSF103473">
    <property type="entry name" value="MFS general substrate transporter"/>
    <property type="match status" value="1"/>
</dbReference>
<dbReference type="PANTHER" id="PTHR43528:SF1">
    <property type="entry name" value="ALPHA-KETOGLUTARATE PERMEASE"/>
    <property type="match status" value="1"/>
</dbReference>
<accession>A0A7S2KSF4</accession>
<feature type="transmembrane region" description="Helical" evidence="8">
    <location>
        <begin position="344"/>
        <end position="363"/>
    </location>
</feature>
<name>A0A7S2KSF4_9STRA</name>
<keyword evidence="3" id="KW-1003">Cell membrane</keyword>
<feature type="transmembrane region" description="Helical" evidence="8">
    <location>
        <begin position="375"/>
        <end position="402"/>
    </location>
</feature>
<dbReference type="GO" id="GO:0015293">
    <property type="term" value="F:symporter activity"/>
    <property type="evidence" value="ECO:0007669"/>
    <property type="project" value="UniProtKB-KW"/>
</dbReference>
<protein>
    <recommendedName>
        <fullName evidence="9">Major facilitator superfamily (MFS) profile domain-containing protein</fullName>
    </recommendedName>
</protein>
<feature type="domain" description="Major facilitator superfamily (MFS) profile" evidence="9">
    <location>
        <begin position="80"/>
        <end position="488"/>
    </location>
</feature>
<feature type="transmembrane region" description="Helical" evidence="8">
    <location>
        <begin position="122"/>
        <end position="143"/>
    </location>
</feature>
<keyword evidence="2" id="KW-0813">Transport</keyword>
<evidence type="ECO:0000256" key="3">
    <source>
        <dbReference type="ARBA" id="ARBA00022475"/>
    </source>
</evidence>
<dbReference type="InterPro" id="IPR051084">
    <property type="entry name" value="H+-coupled_symporters"/>
</dbReference>
<evidence type="ECO:0000256" key="2">
    <source>
        <dbReference type="ARBA" id="ARBA00022448"/>
    </source>
</evidence>
<evidence type="ECO:0000256" key="5">
    <source>
        <dbReference type="ARBA" id="ARBA00022847"/>
    </source>
</evidence>
<proteinExistence type="predicted"/>
<feature type="transmembrane region" description="Helical" evidence="8">
    <location>
        <begin position="182"/>
        <end position="205"/>
    </location>
</feature>
<dbReference type="PROSITE" id="PS50850">
    <property type="entry name" value="MFS"/>
    <property type="match status" value="1"/>
</dbReference>
<evidence type="ECO:0000256" key="1">
    <source>
        <dbReference type="ARBA" id="ARBA00004651"/>
    </source>
</evidence>
<dbReference type="InterPro" id="IPR020846">
    <property type="entry name" value="MFS_dom"/>
</dbReference>
<evidence type="ECO:0000256" key="8">
    <source>
        <dbReference type="SAM" id="Phobius"/>
    </source>
</evidence>
<feature type="transmembrane region" description="Helical" evidence="8">
    <location>
        <begin position="301"/>
        <end position="324"/>
    </location>
</feature>
<keyword evidence="4 8" id="KW-0812">Transmembrane</keyword>
<dbReference type="Gene3D" id="1.20.1250.20">
    <property type="entry name" value="MFS general substrate transporter like domains"/>
    <property type="match status" value="1"/>
</dbReference>
<dbReference type="Pfam" id="PF00083">
    <property type="entry name" value="Sugar_tr"/>
    <property type="match status" value="1"/>
</dbReference>
<gene>
    <name evidence="10" type="ORF">LDAN0321_LOCUS11185</name>
</gene>
<evidence type="ECO:0000256" key="7">
    <source>
        <dbReference type="ARBA" id="ARBA00023136"/>
    </source>
</evidence>
<sequence>MQRKNNSSTQLTRSGSKKSFYGAAATFDSCRSLNTLQMFNTMSKANSSSSLQMLHQHTDYGHTTCKGQPPGSVTKTPLMKTIAGVVGNILEWYDFAVFGYFSDIIASNFFPPQDGNAALIESFAVFGAAFIMRPIGGAMMGYIGDKFGAQKALEISVFLMAFPTFAMGCLPTYSQVGILSPILLIIVRMLQGFSVGGQLMSSLVFTLERQPREHWGLYGSFVLAAANVGVLLGGLMGYFLHNSLTDEALRAWGWRIPFWMGILVSISGFYLRNHADQIHGAAAPDSNPVMDAFKPENRRSLCAASLVTMLWSGGFYVSFVWMAVFMNDLVEPPVPGAYGMNSMSLFLSVVLPFPFIGILADKFGSTNVMRAGGKLMLIFGPIMVMIIGTSGGGGHFASILLAQSSLGLFLSLWGAPMSAWLVESFPPEVRLTSVSIGYNIAQATIGGFSPGIATCLADTVGPNSPGYFLSFLAILSLVGLYIAPDHAPPPLLLHDSNHISMDLVHDYNASDAVADIEPVPSMDTADNEYNEHQHVDLDVSDVEARV</sequence>
<organism evidence="10">
    <name type="scientific">Leptocylindrus danicus</name>
    <dbReference type="NCBI Taxonomy" id="163516"/>
    <lineage>
        <taxon>Eukaryota</taxon>
        <taxon>Sar</taxon>
        <taxon>Stramenopiles</taxon>
        <taxon>Ochrophyta</taxon>
        <taxon>Bacillariophyta</taxon>
        <taxon>Coscinodiscophyceae</taxon>
        <taxon>Chaetocerotophycidae</taxon>
        <taxon>Leptocylindrales</taxon>
        <taxon>Leptocylindraceae</taxon>
        <taxon>Leptocylindrus</taxon>
    </lineage>
</organism>
<dbReference type="AlphaFoldDB" id="A0A7S2KSF4"/>
<keyword evidence="6 8" id="KW-1133">Transmembrane helix</keyword>
<feature type="transmembrane region" description="Helical" evidence="8">
    <location>
        <begin position="217"/>
        <end position="240"/>
    </location>
</feature>
<keyword evidence="5" id="KW-0769">Symport</keyword>
<dbReference type="PANTHER" id="PTHR43528">
    <property type="entry name" value="ALPHA-KETOGLUTARATE PERMEASE"/>
    <property type="match status" value="1"/>
</dbReference>
<dbReference type="EMBL" id="HBGY01017297">
    <property type="protein sequence ID" value="CAD9584063.1"/>
    <property type="molecule type" value="Transcribed_RNA"/>
</dbReference>
<keyword evidence="7 8" id="KW-0472">Membrane</keyword>
<evidence type="ECO:0000256" key="4">
    <source>
        <dbReference type="ARBA" id="ARBA00022692"/>
    </source>
</evidence>
<dbReference type="InterPro" id="IPR005828">
    <property type="entry name" value="MFS_sugar_transport-like"/>
</dbReference>
<comment type="subcellular location">
    <subcellularLocation>
        <location evidence="1">Cell membrane</location>
        <topology evidence="1">Multi-pass membrane protein</topology>
    </subcellularLocation>
</comment>
<feature type="transmembrane region" description="Helical" evidence="8">
    <location>
        <begin position="252"/>
        <end position="271"/>
    </location>
</feature>
<feature type="transmembrane region" description="Helical" evidence="8">
    <location>
        <begin position="466"/>
        <end position="483"/>
    </location>
</feature>
<feature type="transmembrane region" description="Helical" evidence="8">
    <location>
        <begin position="155"/>
        <end position="176"/>
    </location>
</feature>
<feature type="transmembrane region" description="Helical" evidence="8">
    <location>
        <begin position="82"/>
        <end position="102"/>
    </location>
</feature>
<evidence type="ECO:0000259" key="9">
    <source>
        <dbReference type="PROSITE" id="PS50850"/>
    </source>
</evidence>